<dbReference type="Gene3D" id="3.30.420.10">
    <property type="entry name" value="Ribonuclease H-like superfamily/Ribonuclease H"/>
    <property type="match status" value="1"/>
</dbReference>
<proteinExistence type="predicted"/>
<dbReference type="SUPFAM" id="SSF53098">
    <property type="entry name" value="Ribonuclease H-like"/>
    <property type="match status" value="1"/>
</dbReference>
<dbReference type="InterPro" id="IPR012337">
    <property type="entry name" value="RNaseH-like_sf"/>
</dbReference>
<dbReference type="Proteomes" id="UP000507222">
    <property type="component" value="Unassembled WGS sequence"/>
</dbReference>
<reference evidence="2 3" key="1">
    <citation type="submission" date="2020-05" db="EMBL/GenBank/DDBJ databases">
        <authorList>
            <person name="Campoy J."/>
            <person name="Schneeberger K."/>
            <person name="Spophaly S."/>
        </authorList>
    </citation>
    <scope>NUCLEOTIDE SEQUENCE [LARGE SCALE GENOMIC DNA]</scope>
    <source>
        <strain evidence="2">PruArmRojPasFocal</strain>
    </source>
</reference>
<dbReference type="Pfam" id="PF13456">
    <property type="entry name" value="RVT_3"/>
    <property type="match status" value="1"/>
</dbReference>
<name>A0A6J5UL74_PRUAR</name>
<dbReference type="EMBL" id="CAEKDK010000004">
    <property type="protein sequence ID" value="CAB4275975.1"/>
    <property type="molecule type" value="Genomic_DNA"/>
</dbReference>
<dbReference type="CDD" id="cd06222">
    <property type="entry name" value="RNase_H_like"/>
    <property type="match status" value="1"/>
</dbReference>
<gene>
    <name evidence="2" type="ORF">CURHAP_LOCUS24967</name>
</gene>
<dbReference type="AlphaFoldDB" id="A0A6J5UL74"/>
<dbReference type="InterPro" id="IPR052929">
    <property type="entry name" value="RNase_H-like_EbsB-rel"/>
</dbReference>
<dbReference type="PANTHER" id="PTHR47074">
    <property type="entry name" value="BNAC02G40300D PROTEIN"/>
    <property type="match status" value="1"/>
</dbReference>
<organism evidence="2 3">
    <name type="scientific">Prunus armeniaca</name>
    <name type="common">Apricot</name>
    <name type="synonym">Armeniaca vulgaris</name>
    <dbReference type="NCBI Taxonomy" id="36596"/>
    <lineage>
        <taxon>Eukaryota</taxon>
        <taxon>Viridiplantae</taxon>
        <taxon>Streptophyta</taxon>
        <taxon>Embryophyta</taxon>
        <taxon>Tracheophyta</taxon>
        <taxon>Spermatophyta</taxon>
        <taxon>Magnoliopsida</taxon>
        <taxon>eudicotyledons</taxon>
        <taxon>Gunneridae</taxon>
        <taxon>Pentapetalae</taxon>
        <taxon>rosids</taxon>
        <taxon>fabids</taxon>
        <taxon>Rosales</taxon>
        <taxon>Rosaceae</taxon>
        <taxon>Amygdaloideae</taxon>
        <taxon>Amygdaleae</taxon>
        <taxon>Prunus</taxon>
    </lineage>
</organism>
<dbReference type="InterPro" id="IPR044730">
    <property type="entry name" value="RNase_H-like_dom_plant"/>
</dbReference>
<protein>
    <recommendedName>
        <fullName evidence="1">RNase H type-1 domain-containing protein</fullName>
    </recommendedName>
</protein>
<evidence type="ECO:0000313" key="3">
    <source>
        <dbReference type="Proteomes" id="UP000507222"/>
    </source>
</evidence>
<sequence length="222" mass="24879">MESIICWEIWKERCNAFFSHFPPDPGIVLRKATARIFEMKGLASIPDTTDAVNVSPAYWRPPEEGFIKINVDGAWQKTTMHGAVGCVIRDNRGNLIGGASSFTVRSSPEEVEAEAILEGLNLARTMQFQYIVVESDSKVVIESISKNKLMLWRIYPLLAEIWRRTSFFSRVVWSWVPRKANCAAHAAAALTNSRVRHVNWATSPPPSLVLVLSKDGLPCPPR</sequence>
<feature type="domain" description="RNase H type-1" evidence="1">
    <location>
        <begin position="70"/>
        <end position="189"/>
    </location>
</feature>
<dbReference type="PANTHER" id="PTHR47074:SF73">
    <property type="entry name" value="OS04G0448401 PROTEIN"/>
    <property type="match status" value="1"/>
</dbReference>
<evidence type="ECO:0000259" key="1">
    <source>
        <dbReference type="Pfam" id="PF13456"/>
    </source>
</evidence>
<dbReference type="InterPro" id="IPR036397">
    <property type="entry name" value="RNaseH_sf"/>
</dbReference>
<accession>A0A6J5UL74</accession>
<dbReference type="InterPro" id="IPR002156">
    <property type="entry name" value="RNaseH_domain"/>
</dbReference>
<evidence type="ECO:0000313" key="2">
    <source>
        <dbReference type="EMBL" id="CAB4275975.1"/>
    </source>
</evidence>
<dbReference type="GO" id="GO:0004523">
    <property type="term" value="F:RNA-DNA hybrid ribonuclease activity"/>
    <property type="evidence" value="ECO:0007669"/>
    <property type="project" value="InterPro"/>
</dbReference>
<dbReference type="GO" id="GO:0003676">
    <property type="term" value="F:nucleic acid binding"/>
    <property type="evidence" value="ECO:0007669"/>
    <property type="project" value="InterPro"/>
</dbReference>